<sequence>MQAEFWEHFRNGVRLGGQNILKFLRYLIAKSWANKLCKVTKEAMQCWQLLTNVSSNMSPYMP</sequence>
<dbReference type="AlphaFoldDB" id="A0A1X7UJ69"/>
<name>A0A1X7UJ69_AMPQE</name>
<dbReference type="InParanoid" id="A0A1X7UJ69"/>
<dbReference type="EnsemblMetazoa" id="Aqu2.1.28020_001">
    <property type="protein sequence ID" value="Aqu2.1.28020_001"/>
    <property type="gene ID" value="Aqu2.1.28020"/>
</dbReference>
<accession>A0A1X7UJ69</accession>
<proteinExistence type="predicted"/>
<evidence type="ECO:0000313" key="1">
    <source>
        <dbReference type="EnsemblMetazoa" id="Aqu2.1.28020_001"/>
    </source>
</evidence>
<organism evidence="1">
    <name type="scientific">Amphimedon queenslandica</name>
    <name type="common">Sponge</name>
    <dbReference type="NCBI Taxonomy" id="400682"/>
    <lineage>
        <taxon>Eukaryota</taxon>
        <taxon>Metazoa</taxon>
        <taxon>Porifera</taxon>
        <taxon>Demospongiae</taxon>
        <taxon>Heteroscleromorpha</taxon>
        <taxon>Haplosclerida</taxon>
        <taxon>Niphatidae</taxon>
        <taxon>Amphimedon</taxon>
    </lineage>
</organism>
<protein>
    <submittedName>
        <fullName evidence="1">Uncharacterized protein</fullName>
    </submittedName>
</protein>
<reference evidence="1" key="1">
    <citation type="submission" date="2017-05" db="UniProtKB">
        <authorList>
            <consortium name="EnsemblMetazoa"/>
        </authorList>
    </citation>
    <scope>IDENTIFICATION</scope>
</reference>